<sequence>MICACPDLSSLPLLGTCGLRKDPRFFATFGHNGDHPHLYCFIWFGSLQHLCPPPFIMLFCQAAPALSLLFVSGMRRKLSIPPGGAPKREVQYVGLELRSGLDRIDYGIFDSSSLVLSSGRAMRS</sequence>
<evidence type="ECO:0000313" key="1">
    <source>
        <dbReference type="EMBL" id="PLB40616.1"/>
    </source>
</evidence>
<evidence type="ECO:0000313" key="2">
    <source>
        <dbReference type="Proteomes" id="UP000234585"/>
    </source>
</evidence>
<organism evidence="1 2">
    <name type="scientific">Aspergillus candidus</name>
    <dbReference type="NCBI Taxonomy" id="41067"/>
    <lineage>
        <taxon>Eukaryota</taxon>
        <taxon>Fungi</taxon>
        <taxon>Dikarya</taxon>
        <taxon>Ascomycota</taxon>
        <taxon>Pezizomycotina</taxon>
        <taxon>Eurotiomycetes</taxon>
        <taxon>Eurotiomycetidae</taxon>
        <taxon>Eurotiales</taxon>
        <taxon>Aspergillaceae</taxon>
        <taxon>Aspergillus</taxon>
        <taxon>Aspergillus subgen. Circumdati</taxon>
    </lineage>
</organism>
<protein>
    <submittedName>
        <fullName evidence="1">Uncharacterized protein</fullName>
    </submittedName>
</protein>
<dbReference type="AlphaFoldDB" id="A0A2I2FJ13"/>
<dbReference type="Proteomes" id="UP000234585">
    <property type="component" value="Unassembled WGS sequence"/>
</dbReference>
<dbReference type="GeneID" id="36518814"/>
<name>A0A2I2FJ13_ASPCN</name>
<reference evidence="1 2" key="1">
    <citation type="submission" date="2017-12" db="EMBL/GenBank/DDBJ databases">
        <authorList>
            <consortium name="DOE Joint Genome Institute"/>
            <person name="Haridas S."/>
            <person name="Kjaerbolling I."/>
            <person name="Vesth T.C."/>
            <person name="Frisvad J.C."/>
            <person name="Nybo J.L."/>
            <person name="Theobald S."/>
            <person name="Kuo A."/>
            <person name="Bowyer P."/>
            <person name="Matsuda Y."/>
            <person name="Mondo S."/>
            <person name="Lyhne E.K."/>
            <person name="Kogle M.E."/>
            <person name="Clum A."/>
            <person name="Lipzen A."/>
            <person name="Salamov A."/>
            <person name="Ngan C.Y."/>
            <person name="Daum C."/>
            <person name="Chiniquy J."/>
            <person name="Barry K."/>
            <person name="LaButti K."/>
            <person name="Simmons B.A."/>
            <person name="Magnuson J.K."/>
            <person name="Mortensen U.H."/>
            <person name="Larsen T.O."/>
            <person name="Grigoriev I.V."/>
            <person name="Baker S.E."/>
            <person name="Andersen M.R."/>
            <person name="Nordberg H.P."/>
            <person name="Cantor M.N."/>
            <person name="Hua S.X."/>
        </authorList>
    </citation>
    <scope>NUCLEOTIDE SEQUENCE [LARGE SCALE GENOMIC DNA]</scope>
    <source>
        <strain evidence="1 2">CBS 102.13</strain>
    </source>
</reference>
<gene>
    <name evidence="1" type="ORF">BDW47DRAFT_101427</name>
</gene>
<dbReference type="EMBL" id="KZ559124">
    <property type="protein sequence ID" value="PLB40616.1"/>
    <property type="molecule type" value="Genomic_DNA"/>
</dbReference>
<proteinExistence type="predicted"/>
<accession>A0A2I2FJ13</accession>
<keyword evidence="2" id="KW-1185">Reference proteome</keyword>
<dbReference type="RefSeq" id="XP_024674628.1">
    <property type="nucleotide sequence ID" value="XM_024811654.1"/>
</dbReference>